<dbReference type="SUPFAM" id="SSF56300">
    <property type="entry name" value="Metallo-dependent phosphatases"/>
    <property type="match status" value="1"/>
</dbReference>
<dbReference type="EC" id="3.1.3.16" evidence="2"/>
<evidence type="ECO:0000256" key="6">
    <source>
        <dbReference type="ARBA" id="ARBA00023211"/>
    </source>
</evidence>
<dbReference type="InterPro" id="IPR051134">
    <property type="entry name" value="PPP_phosphatase"/>
</dbReference>
<keyword evidence="5" id="KW-0378">Hydrolase</keyword>
<feature type="domain" description="Serine/threonine specific protein phosphatases" evidence="7">
    <location>
        <begin position="32"/>
        <end position="283"/>
    </location>
</feature>
<protein>
    <recommendedName>
        <fullName evidence="2">protein-serine/threonine phosphatase</fullName>
        <ecNumber evidence="2">3.1.3.16</ecNumber>
    </recommendedName>
</protein>
<dbReference type="InterPro" id="IPR004843">
    <property type="entry name" value="Calcineurin-like_PHP"/>
</dbReference>
<gene>
    <name evidence="8" type="ORF">DY000_02000827</name>
</gene>
<dbReference type="PANTHER" id="PTHR45668:SF11">
    <property type="entry name" value="PROTEIN-SERINE_THREONINE PHOSPHATASE"/>
    <property type="match status" value="1"/>
</dbReference>
<evidence type="ECO:0000259" key="7">
    <source>
        <dbReference type="SMART" id="SM00156"/>
    </source>
</evidence>
<evidence type="ECO:0000256" key="1">
    <source>
        <dbReference type="ARBA" id="ARBA00001936"/>
    </source>
</evidence>
<keyword evidence="3" id="KW-0479">Metal-binding</keyword>
<dbReference type="Pfam" id="PF08321">
    <property type="entry name" value="PPP5"/>
    <property type="match status" value="1"/>
</dbReference>
<reference evidence="8 9" key="1">
    <citation type="journal article" date="2020" name="BMC Genomics">
        <title>Intraspecific diversification of the crop wild relative Brassica cretica Lam. using demographic model selection.</title>
        <authorList>
            <person name="Kioukis A."/>
            <person name="Michalopoulou V.A."/>
            <person name="Briers L."/>
            <person name="Pirintsos S."/>
            <person name="Studholme D.J."/>
            <person name="Pavlidis P."/>
            <person name="Sarris P.F."/>
        </authorList>
    </citation>
    <scope>NUCLEOTIDE SEQUENCE [LARGE SCALE GENOMIC DNA]</scope>
    <source>
        <strain evidence="9">cv. PFS-1207/04</strain>
    </source>
</reference>
<evidence type="ECO:0000256" key="3">
    <source>
        <dbReference type="ARBA" id="ARBA00022723"/>
    </source>
</evidence>
<proteinExistence type="predicted"/>
<comment type="cofactor">
    <cofactor evidence="1">
        <name>Mn(2+)</name>
        <dbReference type="ChEBI" id="CHEBI:29035"/>
    </cofactor>
</comment>
<keyword evidence="9" id="KW-1185">Reference proteome</keyword>
<dbReference type="Gene3D" id="3.60.21.10">
    <property type="match status" value="1"/>
</dbReference>
<dbReference type="PRINTS" id="PR00114">
    <property type="entry name" value="STPHPHTASE"/>
</dbReference>
<keyword evidence="4" id="KW-0677">Repeat</keyword>
<dbReference type="SMART" id="SM00156">
    <property type="entry name" value="PP2Ac"/>
    <property type="match status" value="1"/>
</dbReference>
<evidence type="ECO:0000313" key="9">
    <source>
        <dbReference type="Proteomes" id="UP000266723"/>
    </source>
</evidence>
<evidence type="ECO:0000313" key="8">
    <source>
        <dbReference type="EMBL" id="KAF3543299.1"/>
    </source>
</evidence>
<dbReference type="InterPro" id="IPR029052">
    <property type="entry name" value="Metallo-depent_PP-like"/>
</dbReference>
<dbReference type="Pfam" id="PF00149">
    <property type="entry name" value="Metallophos"/>
    <property type="match status" value="1"/>
</dbReference>
<evidence type="ECO:0000256" key="2">
    <source>
        <dbReference type="ARBA" id="ARBA00013081"/>
    </source>
</evidence>
<organism evidence="8 9">
    <name type="scientific">Brassica cretica</name>
    <name type="common">Mustard</name>
    <dbReference type="NCBI Taxonomy" id="69181"/>
    <lineage>
        <taxon>Eukaryota</taxon>
        <taxon>Viridiplantae</taxon>
        <taxon>Streptophyta</taxon>
        <taxon>Embryophyta</taxon>
        <taxon>Tracheophyta</taxon>
        <taxon>Spermatophyta</taxon>
        <taxon>Magnoliopsida</taxon>
        <taxon>eudicotyledons</taxon>
        <taxon>Gunneridae</taxon>
        <taxon>Pentapetalae</taxon>
        <taxon>rosids</taxon>
        <taxon>malvids</taxon>
        <taxon>Brassicales</taxon>
        <taxon>Brassicaceae</taxon>
        <taxon>Brassiceae</taxon>
        <taxon>Brassica</taxon>
    </lineage>
</organism>
<keyword evidence="6" id="KW-0464">Manganese</keyword>
<evidence type="ECO:0000256" key="5">
    <source>
        <dbReference type="ARBA" id="ARBA00022801"/>
    </source>
</evidence>
<dbReference type="EMBL" id="QGKV02000832">
    <property type="protein sequence ID" value="KAF3543299.1"/>
    <property type="molecule type" value="Genomic_DNA"/>
</dbReference>
<feature type="non-terminal residue" evidence="8">
    <location>
        <position position="1"/>
    </location>
</feature>
<dbReference type="InterPro" id="IPR013235">
    <property type="entry name" value="PPP_dom"/>
</dbReference>
<sequence length="296" mass="33734">VEQNYIGPWMNGDTINLDFVKALIEGFKKLPLHIRYVNQILLQTTHILESLPTLVDIHVDDGQCVIVCGDIHGQFYDLCNIFDKNGFPCQEKQYLFNGDFVDRGSFSVETILTLFALKCACPLWIHLARGNHESRSLNEVHGFEKEVLAKLNETVMDMFSDTFCCLPLAHVLNKKIIVLHGGLFSRDGVTLNDIKSIQRLCQPPKRGLMRDLLWSDPQDSPGRNLLARSHELKDKGYEISHNGKLITAFSAPNYCDKENNKGAFIVFKGPQMEPDIQTFSAVRHPYRMWSQWPIAD</sequence>
<dbReference type="Proteomes" id="UP000266723">
    <property type="component" value="Unassembled WGS sequence"/>
</dbReference>
<dbReference type="InterPro" id="IPR006186">
    <property type="entry name" value="Ser/Thr-sp_prot-phosphatase"/>
</dbReference>
<accession>A0ABQ7BUY1</accession>
<evidence type="ECO:0000256" key="4">
    <source>
        <dbReference type="ARBA" id="ARBA00022737"/>
    </source>
</evidence>
<comment type="caution">
    <text evidence="8">The sequence shown here is derived from an EMBL/GenBank/DDBJ whole genome shotgun (WGS) entry which is preliminary data.</text>
</comment>
<dbReference type="PANTHER" id="PTHR45668">
    <property type="entry name" value="SERINE/THREONINE-PROTEIN PHOSPHATASE 5-RELATED"/>
    <property type="match status" value="1"/>
</dbReference>
<name>A0ABQ7BUY1_BRACR</name>